<evidence type="ECO:0000313" key="1">
    <source>
        <dbReference type="EMBL" id="MBC6000761.1"/>
    </source>
</evidence>
<sequence>MNDNDFEYIKYIEDNNILKNDSLNKLKYYIDIYNIEHSLSGRLDGNISNLFIKEAAQQLINAIKLFSDGYFDCAYYLLRSAIEISTIMVFLVDMPEDERKRYLDAWMETLDFPMQGKIIQELSRNGDIFVDMKDKMPVFFDNAKNLSSELNKYVHKQGIQHFYSYIPYNIYISDRAEELEVTFEKHLKQCIGIVSVMRLAIDPFPILLMDKEILYRCFDSITEPYTESFVEEYIGIDIIDCYKKTEIYTGLHDSFMQNEKKSESVFLVTNHEYIVSTMIKEILLQKHLLCKRELISVLLVSSNNKVVKVYCGNGLLQYYTDRNTKRVKLSWSSEDFKRFSNSKKLINQVYDEAYISVLKFDNELYFIEHNEKIEQTEIKAINDFIIKELKS</sequence>
<dbReference type="Proteomes" id="UP000640363">
    <property type="component" value="Unassembled WGS sequence"/>
</dbReference>
<reference evidence="1 2" key="1">
    <citation type="submission" date="2020-08" db="EMBL/GenBank/DDBJ databases">
        <authorList>
            <person name="Liu C."/>
            <person name="Sun Q."/>
        </authorList>
    </citation>
    <scope>NUCLEOTIDE SEQUENCE [LARGE SCALE GENOMIC DNA]</scope>
    <source>
        <strain evidence="1 2">NSJ-78</strain>
    </source>
</reference>
<dbReference type="EMBL" id="JACRWI010000001">
    <property type="protein sequence ID" value="MBC6000761.1"/>
    <property type="molecule type" value="Genomic_DNA"/>
</dbReference>
<organism evidence="1 2">
    <name type="scientific">Veillonella hominis</name>
    <dbReference type="NCBI Taxonomy" id="2764330"/>
    <lineage>
        <taxon>Bacteria</taxon>
        <taxon>Bacillati</taxon>
        <taxon>Bacillota</taxon>
        <taxon>Negativicutes</taxon>
        <taxon>Veillonellales</taxon>
        <taxon>Veillonellaceae</taxon>
        <taxon>Veillonella</taxon>
    </lineage>
</organism>
<protein>
    <submittedName>
        <fullName evidence="1">Teicoplanin resistance protein VanZ</fullName>
    </submittedName>
</protein>
<dbReference type="RefSeq" id="WP_120055181.1">
    <property type="nucleotide sequence ID" value="NZ_JACRWI010000001.1"/>
</dbReference>
<gene>
    <name evidence="1" type="ORF">H8892_02175</name>
</gene>
<accession>A0ABR7JV86</accession>
<proteinExistence type="predicted"/>
<comment type="caution">
    <text evidence="1">The sequence shown here is derived from an EMBL/GenBank/DDBJ whole genome shotgun (WGS) entry which is preliminary data.</text>
</comment>
<evidence type="ECO:0000313" key="2">
    <source>
        <dbReference type="Proteomes" id="UP000640363"/>
    </source>
</evidence>
<keyword evidence="2" id="KW-1185">Reference proteome</keyword>
<name>A0ABR7JV86_9FIRM</name>